<organism evidence="1 2">
    <name type="scientific">Albidiferax ferrireducens (strain ATCC BAA-621 / DSM 15236 / T118)</name>
    <name type="common">Rhodoferax ferrireducens</name>
    <dbReference type="NCBI Taxonomy" id="338969"/>
    <lineage>
        <taxon>Bacteria</taxon>
        <taxon>Pseudomonadati</taxon>
        <taxon>Pseudomonadota</taxon>
        <taxon>Betaproteobacteria</taxon>
        <taxon>Burkholderiales</taxon>
        <taxon>Comamonadaceae</taxon>
        <taxon>Rhodoferax</taxon>
    </lineage>
</organism>
<protein>
    <submittedName>
        <fullName evidence="1">Uncharacterized protein</fullName>
    </submittedName>
</protein>
<gene>
    <name evidence="1" type="ordered locus">Rfer_2605</name>
</gene>
<sequence>MIFSKTDAGRAEMAGRSRNLSALQRRVLILVDGQKTVNALGAFVRVGELDAVLDHLLHEGLIESTAISAGLQEPAAPGFAAAEMDEAPRPATSPQEFIKVRRLASDFVQDRLGSAGEPICAAIDRCESPFELRKMLRGVEIFVGQRLSAETAQVFARHFGALLL</sequence>
<name>Q21V82_ALBFT</name>
<dbReference type="AlphaFoldDB" id="Q21V82"/>
<dbReference type="Proteomes" id="UP000008332">
    <property type="component" value="Chromosome"/>
</dbReference>
<keyword evidence="2" id="KW-1185">Reference proteome</keyword>
<proteinExistence type="predicted"/>
<dbReference type="OrthoDB" id="8904333at2"/>
<accession>Q21V82</accession>
<dbReference type="RefSeq" id="WP_011464889.1">
    <property type="nucleotide sequence ID" value="NC_007908.1"/>
</dbReference>
<evidence type="ECO:0000313" key="1">
    <source>
        <dbReference type="EMBL" id="ABD70321.1"/>
    </source>
</evidence>
<reference evidence="2" key="1">
    <citation type="submission" date="2006-02" db="EMBL/GenBank/DDBJ databases">
        <title>Complete sequence of chromosome of Rhodoferax ferrireducens DSM 15236.</title>
        <authorList>
            <person name="Copeland A."/>
            <person name="Lucas S."/>
            <person name="Lapidus A."/>
            <person name="Barry K."/>
            <person name="Detter J.C."/>
            <person name="Glavina del Rio T."/>
            <person name="Hammon N."/>
            <person name="Israni S."/>
            <person name="Pitluck S."/>
            <person name="Brettin T."/>
            <person name="Bruce D."/>
            <person name="Han C."/>
            <person name="Tapia R."/>
            <person name="Gilna P."/>
            <person name="Kiss H."/>
            <person name="Schmutz J."/>
            <person name="Larimer F."/>
            <person name="Land M."/>
            <person name="Kyrpides N."/>
            <person name="Ivanova N."/>
            <person name="Richardson P."/>
        </authorList>
    </citation>
    <scope>NUCLEOTIDE SEQUENCE [LARGE SCALE GENOMIC DNA]</scope>
    <source>
        <strain evidence="2">ATCC BAA-621 / DSM 15236 / T118</strain>
    </source>
</reference>
<dbReference type="KEGG" id="rfr:Rfer_2605"/>
<dbReference type="EMBL" id="CP000267">
    <property type="protein sequence ID" value="ABD70321.1"/>
    <property type="molecule type" value="Genomic_DNA"/>
</dbReference>
<dbReference type="HOGENOM" id="CLU_1617706_0_0_4"/>
<evidence type="ECO:0000313" key="2">
    <source>
        <dbReference type="Proteomes" id="UP000008332"/>
    </source>
</evidence>
<dbReference type="eggNOG" id="ENOG50315VX">
    <property type="taxonomic scope" value="Bacteria"/>
</dbReference>